<dbReference type="SMART" id="SM00093">
    <property type="entry name" value="SERPIN"/>
    <property type="match status" value="1"/>
</dbReference>
<accession>A0A1G8Z2D7</accession>
<evidence type="ECO:0000313" key="5">
    <source>
        <dbReference type="Proteomes" id="UP000198856"/>
    </source>
</evidence>
<protein>
    <submittedName>
        <fullName evidence="4">Serpin B</fullName>
    </submittedName>
</protein>
<evidence type="ECO:0000256" key="2">
    <source>
        <dbReference type="SAM" id="MobiDB-lite"/>
    </source>
</evidence>
<feature type="region of interest" description="Disordered" evidence="2">
    <location>
        <begin position="22"/>
        <end position="60"/>
    </location>
</feature>
<name>A0A1G8Z2D7_9EURY</name>
<feature type="compositionally biased region" description="Acidic residues" evidence="2">
    <location>
        <begin position="43"/>
        <end position="60"/>
    </location>
</feature>
<proteinExistence type="inferred from homology"/>
<keyword evidence="5" id="KW-1185">Reference proteome</keyword>
<dbReference type="Pfam" id="PF00079">
    <property type="entry name" value="Serpin"/>
    <property type="match status" value="1"/>
</dbReference>
<dbReference type="PROSITE" id="PS51257">
    <property type="entry name" value="PROKAR_LIPOPROTEIN"/>
    <property type="match status" value="1"/>
</dbReference>
<dbReference type="CDD" id="cd19590">
    <property type="entry name" value="serpin_thermopin-like"/>
    <property type="match status" value="1"/>
</dbReference>
<evidence type="ECO:0000313" key="4">
    <source>
        <dbReference type="EMBL" id="SDK09117.1"/>
    </source>
</evidence>
<sequence length="450" mass="49117">MKRRQLMAVSSGFVAAALAGCIGNDNQGDDGSDGGADGSDGNDPAESETPDETETPADVDDEHLETLVRGTNGFAFDLYGEVVGDEPAANVFASPISATLGLSMAYAGAREDTRDQMREVLGYQLDDSLVHAGFAQLQEQFDERGADGESDAEGEQPFELSVVNSAWGQSEYPFEEGYLDTLDTHYGGGLRETDFRENAPAARADINDWVATETDDRIEDLLPEGSLTPLTRLVLVNAVYFMANWKHTFPTDATSEETFTALDGDEHAVQMMEQEQDWQYAELDGAQAVELPYVGDEVSMLVVLPPEGEFESYESSFDAETLDSLVDALERQEGTVYLPRFEFDWRVRLSKPLKALGIEDAFAQKAANFDGIADTDEDLYLHEAFHKTFVAVDESGTEAAGATAAVIGDTAVPADPFEFRANRPFLFAIRDRPTGSVLFLGRAVDPEGWR</sequence>
<organism evidence="4 5">
    <name type="scientific">Halovenus aranensis</name>
    <dbReference type="NCBI Taxonomy" id="890420"/>
    <lineage>
        <taxon>Archaea</taxon>
        <taxon>Methanobacteriati</taxon>
        <taxon>Methanobacteriota</taxon>
        <taxon>Stenosarchaea group</taxon>
        <taxon>Halobacteria</taxon>
        <taxon>Halobacteriales</taxon>
        <taxon>Haloarculaceae</taxon>
        <taxon>Halovenus</taxon>
    </lineage>
</organism>
<dbReference type="GO" id="GO:0005615">
    <property type="term" value="C:extracellular space"/>
    <property type="evidence" value="ECO:0007669"/>
    <property type="project" value="InterPro"/>
</dbReference>
<dbReference type="InterPro" id="IPR000215">
    <property type="entry name" value="Serpin_fam"/>
</dbReference>
<dbReference type="OrthoDB" id="371710at2157"/>
<dbReference type="PROSITE" id="PS00284">
    <property type="entry name" value="SERPIN"/>
    <property type="match status" value="1"/>
</dbReference>
<dbReference type="Gene3D" id="2.30.39.10">
    <property type="entry name" value="Alpha-1-antitrypsin, domain 1"/>
    <property type="match status" value="1"/>
</dbReference>
<dbReference type="InterPro" id="IPR036186">
    <property type="entry name" value="Serpin_sf"/>
</dbReference>
<comment type="similarity">
    <text evidence="1">Belongs to the serpin family.</text>
</comment>
<dbReference type="AlphaFoldDB" id="A0A1G8Z2D7"/>
<dbReference type="RefSeq" id="WP_092704471.1">
    <property type="nucleotide sequence ID" value="NZ_FNFC01000017.1"/>
</dbReference>
<dbReference type="Gene3D" id="3.30.497.10">
    <property type="entry name" value="Antithrombin, subunit I, domain 2"/>
    <property type="match status" value="1"/>
</dbReference>
<reference evidence="4 5" key="1">
    <citation type="submission" date="2016-10" db="EMBL/GenBank/DDBJ databases">
        <authorList>
            <person name="de Groot N.N."/>
        </authorList>
    </citation>
    <scope>NUCLEOTIDE SEQUENCE [LARGE SCALE GENOMIC DNA]</scope>
    <source>
        <strain evidence="4 5">IBRC-M10015</strain>
    </source>
</reference>
<dbReference type="SUPFAM" id="SSF56574">
    <property type="entry name" value="Serpins"/>
    <property type="match status" value="1"/>
</dbReference>
<dbReference type="PANTHER" id="PTHR11461:SF211">
    <property type="entry name" value="GH10112P-RELATED"/>
    <property type="match status" value="1"/>
</dbReference>
<dbReference type="Proteomes" id="UP000198856">
    <property type="component" value="Unassembled WGS sequence"/>
</dbReference>
<dbReference type="InterPro" id="IPR023795">
    <property type="entry name" value="Serpin_CS"/>
</dbReference>
<dbReference type="InterPro" id="IPR042185">
    <property type="entry name" value="Serpin_sf_2"/>
</dbReference>
<dbReference type="PANTHER" id="PTHR11461">
    <property type="entry name" value="SERINE PROTEASE INHIBITOR, SERPIN"/>
    <property type="match status" value="1"/>
</dbReference>
<feature type="domain" description="Serpin" evidence="3">
    <location>
        <begin position="76"/>
        <end position="446"/>
    </location>
</feature>
<evidence type="ECO:0000259" key="3">
    <source>
        <dbReference type="SMART" id="SM00093"/>
    </source>
</evidence>
<dbReference type="InterPro" id="IPR042178">
    <property type="entry name" value="Serpin_sf_1"/>
</dbReference>
<dbReference type="GO" id="GO:0004867">
    <property type="term" value="F:serine-type endopeptidase inhibitor activity"/>
    <property type="evidence" value="ECO:0007669"/>
    <property type="project" value="InterPro"/>
</dbReference>
<dbReference type="InterPro" id="IPR023796">
    <property type="entry name" value="Serpin_dom"/>
</dbReference>
<dbReference type="STRING" id="890420.SAMN05216226_11753"/>
<evidence type="ECO:0000256" key="1">
    <source>
        <dbReference type="RuleBase" id="RU000411"/>
    </source>
</evidence>
<gene>
    <name evidence="4" type="ORF">SAMN05216226_11753</name>
</gene>
<dbReference type="EMBL" id="FNFC01000017">
    <property type="protein sequence ID" value="SDK09117.1"/>
    <property type="molecule type" value="Genomic_DNA"/>
</dbReference>